<evidence type="ECO:0000256" key="1">
    <source>
        <dbReference type="SAM" id="MobiDB-lite"/>
    </source>
</evidence>
<gene>
    <name evidence="2" type="ORF">S06H3_11383</name>
</gene>
<accession>X1L8H1</accession>
<protein>
    <submittedName>
        <fullName evidence="2">Uncharacterized protein</fullName>
    </submittedName>
</protein>
<reference evidence="2" key="1">
    <citation type="journal article" date="2014" name="Front. Microbiol.">
        <title>High frequency of phylogenetically diverse reductive dehalogenase-homologous genes in deep subseafloor sedimentary metagenomes.</title>
        <authorList>
            <person name="Kawai M."/>
            <person name="Futagami T."/>
            <person name="Toyoda A."/>
            <person name="Takaki Y."/>
            <person name="Nishi S."/>
            <person name="Hori S."/>
            <person name="Arai W."/>
            <person name="Tsubouchi T."/>
            <person name="Morono Y."/>
            <person name="Uchiyama I."/>
            <person name="Ito T."/>
            <person name="Fujiyama A."/>
            <person name="Inagaki F."/>
            <person name="Takami H."/>
        </authorList>
    </citation>
    <scope>NUCLEOTIDE SEQUENCE</scope>
    <source>
        <strain evidence="2">Expedition CK06-06</strain>
    </source>
</reference>
<evidence type="ECO:0000313" key="2">
    <source>
        <dbReference type="EMBL" id="GAI15612.1"/>
    </source>
</evidence>
<sequence length="183" mass="19759">TSVTRHTLGMKGECGETGPCGPQGNPGVAEEDCTTWTIQAIYDTGVPISTDDSVGIRDNGNVWWHDQSEPPRTVSIISPAGALLATLDGEMFFVGAGRVASLLERYILWYEFDDGNLVAITVQEGITKLWRRLVNDDRGGYALYVGPLQNSSCGISPSGEWIVTTVKEAVTGNGLVFIYRCEA</sequence>
<dbReference type="EMBL" id="BARV01005499">
    <property type="protein sequence ID" value="GAI15612.1"/>
    <property type="molecule type" value="Genomic_DNA"/>
</dbReference>
<dbReference type="AlphaFoldDB" id="X1L8H1"/>
<feature type="region of interest" description="Disordered" evidence="1">
    <location>
        <begin position="1"/>
        <end position="26"/>
    </location>
</feature>
<organism evidence="2">
    <name type="scientific">marine sediment metagenome</name>
    <dbReference type="NCBI Taxonomy" id="412755"/>
    <lineage>
        <taxon>unclassified sequences</taxon>
        <taxon>metagenomes</taxon>
        <taxon>ecological metagenomes</taxon>
    </lineage>
</organism>
<proteinExistence type="predicted"/>
<feature type="non-terminal residue" evidence="2">
    <location>
        <position position="1"/>
    </location>
</feature>
<comment type="caution">
    <text evidence="2">The sequence shown here is derived from an EMBL/GenBank/DDBJ whole genome shotgun (WGS) entry which is preliminary data.</text>
</comment>
<name>X1L8H1_9ZZZZ</name>